<comment type="caution">
    <text evidence="1">The sequence shown here is derived from an EMBL/GenBank/DDBJ whole genome shotgun (WGS) entry which is preliminary data.</text>
</comment>
<dbReference type="InterPro" id="IPR043504">
    <property type="entry name" value="Peptidase_S1_PA_chymotrypsin"/>
</dbReference>
<reference evidence="1 2" key="1">
    <citation type="submission" date="2021-06" db="EMBL/GenBank/DDBJ databases">
        <authorList>
            <person name="Kallberg Y."/>
            <person name="Tangrot J."/>
            <person name="Rosling A."/>
        </authorList>
    </citation>
    <scope>NUCLEOTIDE SEQUENCE [LARGE SCALE GENOMIC DNA]</scope>
    <source>
        <strain evidence="1 2">120-4 pot B 10/14</strain>
    </source>
</reference>
<gene>
    <name evidence="1" type="ORF">GMARGA_LOCUS22189</name>
</gene>
<organism evidence="1 2">
    <name type="scientific">Gigaspora margarita</name>
    <dbReference type="NCBI Taxonomy" id="4874"/>
    <lineage>
        <taxon>Eukaryota</taxon>
        <taxon>Fungi</taxon>
        <taxon>Fungi incertae sedis</taxon>
        <taxon>Mucoromycota</taxon>
        <taxon>Glomeromycotina</taxon>
        <taxon>Glomeromycetes</taxon>
        <taxon>Diversisporales</taxon>
        <taxon>Gigasporaceae</taxon>
        <taxon>Gigaspora</taxon>
    </lineage>
</organism>
<accession>A0ABN7VU08</accession>
<name>A0ABN7VU08_GIGMA</name>
<keyword evidence="2" id="KW-1185">Reference proteome</keyword>
<proteinExistence type="predicted"/>
<sequence length="201" mass="22647">MQKYLEVLLFKPASKSLDTLKTSADEIFDLIIGNGAIEVMFGIFPEENNIIIFMNEENKDTNEEFINAVEEYEPKIIFYPLSREILSKPETSIDKRSLDIMVLGGDGLYTEIKGCSVGFLATAKNEDKSYIVTADHCKNDKKGDETKFFYIAWDGKPTNELIWLMLILNGINVAVIGNVNSMILPLSMITKYGDVEPITNK</sequence>
<dbReference type="Proteomes" id="UP000789901">
    <property type="component" value="Unassembled WGS sequence"/>
</dbReference>
<dbReference type="Gene3D" id="2.40.10.10">
    <property type="entry name" value="Trypsin-like serine proteases"/>
    <property type="match status" value="1"/>
</dbReference>
<evidence type="ECO:0000313" key="2">
    <source>
        <dbReference type="Proteomes" id="UP000789901"/>
    </source>
</evidence>
<dbReference type="EMBL" id="CAJVQB010021173">
    <property type="protein sequence ID" value="CAG8796380.1"/>
    <property type="molecule type" value="Genomic_DNA"/>
</dbReference>
<evidence type="ECO:0000313" key="1">
    <source>
        <dbReference type="EMBL" id="CAG8796380.1"/>
    </source>
</evidence>
<protein>
    <submittedName>
        <fullName evidence="1">14781_t:CDS:1</fullName>
    </submittedName>
</protein>